<evidence type="ECO:0000313" key="2">
    <source>
        <dbReference type="Proteomes" id="UP000012589"/>
    </source>
</evidence>
<dbReference type="InterPro" id="IPR036162">
    <property type="entry name" value="Resolvase-like_N_sf"/>
</dbReference>
<evidence type="ECO:0000313" key="1">
    <source>
        <dbReference type="EMBL" id="EMZ33040.1"/>
    </source>
</evidence>
<name>N2B3W5_9FIRM</name>
<dbReference type="OrthoDB" id="2039599at2"/>
<reference evidence="1 2" key="1">
    <citation type="journal article" date="2014" name="Genome Announc.">
        <title>Draft genome sequences of the altered schaedler flora, a defined bacterial community from gnotobiotic mice.</title>
        <authorList>
            <person name="Wannemuehler M.J."/>
            <person name="Overstreet A.M."/>
            <person name="Ward D.V."/>
            <person name="Phillips G.J."/>
        </authorList>
    </citation>
    <scope>NUCLEOTIDE SEQUENCE [LARGE SCALE GENOMIC DNA]</scope>
    <source>
        <strain evidence="1 2">ASF492</strain>
    </source>
</reference>
<dbReference type="GO" id="GO:0003677">
    <property type="term" value="F:DNA binding"/>
    <property type="evidence" value="ECO:0007669"/>
    <property type="project" value="InterPro"/>
</dbReference>
<gene>
    <name evidence="1" type="ORF">C823_01458</name>
</gene>
<keyword evidence="2" id="KW-1185">Reference proteome</keyword>
<comment type="caution">
    <text evidence="1">The sequence shown here is derived from an EMBL/GenBank/DDBJ whole genome shotgun (WGS) entry which is preliminary data.</text>
</comment>
<dbReference type="EMBL" id="AQFT01000041">
    <property type="protein sequence ID" value="EMZ33040.1"/>
    <property type="molecule type" value="Genomic_DNA"/>
</dbReference>
<accession>N2B3W5</accession>
<dbReference type="SUPFAM" id="SSF53041">
    <property type="entry name" value="Resolvase-like"/>
    <property type="match status" value="1"/>
</dbReference>
<dbReference type="STRING" id="1235802.C823_01458"/>
<dbReference type="PATRIC" id="fig|1235802.3.peg.1553"/>
<dbReference type="Proteomes" id="UP000012589">
    <property type="component" value="Unassembled WGS sequence"/>
</dbReference>
<protein>
    <submittedName>
        <fullName evidence="1">Uncharacterized protein</fullName>
    </submittedName>
</protein>
<dbReference type="AlphaFoldDB" id="N2B3W5"/>
<dbReference type="HOGENOM" id="CLU_1203362_0_0_9"/>
<sequence length="230" mass="26945">MDAEKAAIYHFTDGSEARPIVVRKEINRIMDFACKAGFHETDVFLDTSLRKCRQVKRQEFEEKISLYKALFLKDFYHLRKNTDICMSELVRLSREGIKVFTLEDGAFKFIDAPFSQNLNAAAYYCGLGITEHSSQLQFDIMDSFTKRKTGWRLTGWYADLKGNKTDGNQKELERLVREIGRHDIVLVQSFGHIHWRTSRFCKIRHLLKKGIYSMHEEIFLPYEEGGKQDE</sequence>
<proteinExistence type="predicted"/>
<organism evidence="1 2">
    <name type="scientific">Eubacterium plexicaudatum ASF492</name>
    <dbReference type="NCBI Taxonomy" id="1235802"/>
    <lineage>
        <taxon>Bacteria</taxon>
        <taxon>Bacillati</taxon>
        <taxon>Bacillota</taxon>
        <taxon>Clostridia</taxon>
        <taxon>Eubacteriales</taxon>
        <taxon>Eubacteriaceae</taxon>
        <taxon>Eubacterium</taxon>
    </lineage>
</organism>
<dbReference type="eggNOG" id="ENOG5033ZTU">
    <property type="taxonomic scope" value="Bacteria"/>
</dbReference>
<dbReference type="GO" id="GO:0000150">
    <property type="term" value="F:DNA strand exchange activity"/>
    <property type="evidence" value="ECO:0007669"/>
    <property type="project" value="InterPro"/>
</dbReference>